<dbReference type="RefSeq" id="XP_009517640.1">
    <property type="nucleotide sequence ID" value="XM_009519345.1"/>
</dbReference>
<dbReference type="Pfam" id="PF07716">
    <property type="entry name" value="bZIP_2"/>
    <property type="match status" value="1"/>
</dbReference>
<dbReference type="Gene3D" id="1.20.58.2190">
    <property type="match status" value="1"/>
</dbReference>
<proteinExistence type="inferred from homology"/>
<dbReference type="InterPro" id="IPR036339">
    <property type="entry name" value="PUB-like_dom_sf"/>
</dbReference>
<keyword evidence="7" id="KW-1185">Reference proteome</keyword>
<feature type="compositionally biased region" description="Basic and acidic residues" evidence="4">
    <location>
        <begin position="648"/>
        <end position="668"/>
    </location>
</feature>
<gene>
    <name evidence="6" type="ORF">PHYSODRAFT_553393</name>
</gene>
<feature type="domain" description="MABP" evidence="5">
    <location>
        <begin position="157"/>
        <end position="320"/>
    </location>
</feature>
<sequence>MDVVVVFQRQEYYVSTQASADRSTLPVELLQCQLLSLVGVMPDEQVLLSPSGEVLYSPNKADVATIAVSTEGRPRFFLFSSAESTAKGLEMAADWTQICTKSTFGNAAIVQPAFRKTASTGGDPLNTLICGPCARTCTTGFQPVSPMEWSVSKMLASRFISEVAVVAGDVDVAAPSGFTKLPGDLNYSASGDYVFLCVKRGGPRALTQLHVLFDQLGEASSSGADGSIEKGEYTPEKVVDVDCNSGGAAGDGSGMSVRIGYDSVQLVANTEQLEALAITDITVVVGEQPAPSMDYVRITRNLNEGAPGAQPIFLCYRLAPLGGFVCDSGREHSEFGECLFATRHLAGIDTLLDLDEKRLGFARTTLVAARTRGDAAIMEAHYRQHQPGMLGRLKSGLQRVQSYESKQMQEEALKRIPVDKLHERARANSSPMPSYQDELVKQLLHWFKREFFTWMNQPRCSACNHDKTRSVRTEGPSTAEEIAGQASRVEVYQCPACGALTRFPRYNDPVKLLDTRTGRCGEWANCFTLCCRAMGFEARYVLDVTDHVWTEVYSEHFKRWLHCDSCEDQLDCPLTYEVGWGKKLSYIFSFAHDEVVDTARRYTQNWAEMSSRRQDVSETWLETTIGNMNRSLRERQAPERVAVLTARAKSEQDELRQGRSVQKTEVKGRVSGSAEWKSQRNEDGKQEEASSKATGTSSPKKTVNTVPTADILQIICKNLVVGCQSAECSNPSCFTGRTGLNFSGPSTYVNERAAQALQLVTSLSSKGFSSDSLAMLDCPTSKELRNFLWKNQPLVYLPLQDPPSATGNAVLIDISGNDNHVENAGVRALRKPFRIPNGTSGSQPETRTFGVQLLEGKRLAIVVSSGLPSAGFVLTFLVRLDQDDSFKSRRAGIVRVLSGQLSASDSAISTSFRICWNCAEQHFSCELQRGNESPTTATCATSSLFFGQHAHIAIARDETKVGMYVNGKKTAETEVETDNIHKITLEGPSRDSSNVAAVISQVAIIPAKTPDELLTFCAVMKENFVAAPPLRAFGSDGERDDKRCTEAAAGAQSGYRVAQVLMWGGDFFDGLQFVYEKASTGDAHSTSSARVYGALVGNANAKHQASQPTVTLELLPDEIVTRVSGRKGAWTDNITLHTNFGRTMTCGGKGGGDFSVSTPAESEIRSISFKVGDHLTDTVAFASSAKILEGETMEILMKTLSSGEASSRQSAIAAALRYLENIARQPEDLKFQRIRASNKFFASNVGALGDDAAKSFMHWCGFAETSEQEDQFFGFQPSQLQSKPSPQRLSAEAHKRMHFLKNVVLVAAPRWRNDAGSRLATPVASFVMAQETAIPMSAHTIRATDVSGLLARSSSPQRHSAVQVGKCPPPRTRRPRTPIALTEEDMRTLSADEIRKKKNRVSAQRDRDRKKQHVQDLEDMVCELWKRVQYLEGVIASMHPNQDLSDLYQAYEPYAVSRSLQPLTEPATDGLNEVDMTELAWLLDSIPMDEDQPMHSATYLVTHKSDVDHSTMNVNANTIAALLGPGASSKVQQLVQVGKYPTTRSRRPRETIDLELSEEEQRTLSPDEIRKLKNRVAAKRARVRAQQRVVDLENTVCELWKRVQYLEHVIKLLHPNEPMEYLYSKYVMYADSPNLEPLTAGDAAKGNLALNMDELEWLFNTTPSSGSSDVDMRG</sequence>
<dbReference type="Pfam" id="PF01419">
    <property type="entry name" value="Jacalin"/>
    <property type="match status" value="1"/>
</dbReference>
<dbReference type="Pfam" id="PF16558">
    <property type="entry name" value="AZUL"/>
    <property type="match status" value="1"/>
</dbReference>
<dbReference type="InterPro" id="IPR018997">
    <property type="entry name" value="PUB_domain"/>
</dbReference>
<dbReference type="InterPro" id="IPR050883">
    <property type="entry name" value="PNGase"/>
</dbReference>
<dbReference type="InterPro" id="IPR001229">
    <property type="entry name" value="Jacalin-like_lectin_dom"/>
</dbReference>
<dbReference type="InterPro" id="IPR004827">
    <property type="entry name" value="bZIP"/>
</dbReference>
<evidence type="ECO:0000256" key="4">
    <source>
        <dbReference type="SAM" id="MobiDB-lite"/>
    </source>
</evidence>
<feature type="compositionally biased region" description="Polar residues" evidence="4">
    <location>
        <begin position="691"/>
        <end position="703"/>
    </location>
</feature>
<reference evidence="6 7" key="1">
    <citation type="journal article" date="2006" name="Science">
        <title>Phytophthora genome sequences uncover evolutionary origins and mechanisms of pathogenesis.</title>
        <authorList>
            <person name="Tyler B.M."/>
            <person name="Tripathy S."/>
            <person name="Zhang X."/>
            <person name="Dehal P."/>
            <person name="Jiang R.H."/>
            <person name="Aerts A."/>
            <person name="Arredondo F.D."/>
            <person name="Baxter L."/>
            <person name="Bensasson D."/>
            <person name="Beynon J.L."/>
            <person name="Chapman J."/>
            <person name="Damasceno C.M."/>
            <person name="Dorrance A.E."/>
            <person name="Dou D."/>
            <person name="Dickerman A.W."/>
            <person name="Dubchak I.L."/>
            <person name="Garbelotto M."/>
            <person name="Gijzen M."/>
            <person name="Gordon S.G."/>
            <person name="Govers F."/>
            <person name="Grunwald N.J."/>
            <person name="Huang W."/>
            <person name="Ivors K.L."/>
            <person name="Jones R.W."/>
            <person name="Kamoun S."/>
            <person name="Krampis K."/>
            <person name="Lamour K.H."/>
            <person name="Lee M.K."/>
            <person name="McDonald W.H."/>
            <person name="Medina M."/>
            <person name="Meijer H.J."/>
            <person name="Nordberg E.K."/>
            <person name="Maclean D.J."/>
            <person name="Ospina-Giraldo M.D."/>
            <person name="Morris P.F."/>
            <person name="Phuntumart V."/>
            <person name="Putnam N.H."/>
            <person name="Rash S."/>
            <person name="Rose J.K."/>
            <person name="Sakihama Y."/>
            <person name="Salamov A.A."/>
            <person name="Savidor A."/>
            <person name="Scheuring C.F."/>
            <person name="Smith B.M."/>
            <person name="Sobral B.W."/>
            <person name="Terry A."/>
            <person name="Torto-Alalibo T.A."/>
            <person name="Win J."/>
            <person name="Xu Z."/>
            <person name="Zhang H."/>
            <person name="Grigoriev I.V."/>
            <person name="Rokhsar D.S."/>
            <person name="Boore J.L."/>
        </authorList>
    </citation>
    <scope>NUCLEOTIDE SEQUENCE [LARGE SCALE GENOMIC DNA]</scope>
    <source>
        <strain evidence="6 7">P6497</strain>
    </source>
</reference>
<dbReference type="SMR" id="G4YLJ1"/>
<feature type="region of interest" description="Disordered" evidence="4">
    <location>
        <begin position="647"/>
        <end position="703"/>
    </location>
</feature>
<dbReference type="GO" id="GO:0006516">
    <property type="term" value="P:glycoprotein catabolic process"/>
    <property type="evidence" value="ECO:0007669"/>
    <property type="project" value="TreeGrafter"/>
</dbReference>
<dbReference type="InterPro" id="IPR038765">
    <property type="entry name" value="Papain-like_cys_pep_sf"/>
</dbReference>
<evidence type="ECO:0000313" key="6">
    <source>
        <dbReference type="EMBL" id="EGZ30365.1"/>
    </source>
</evidence>
<dbReference type="InterPro" id="IPR032353">
    <property type="entry name" value="AZUL"/>
</dbReference>
<dbReference type="Gene3D" id="3.10.620.30">
    <property type="match status" value="1"/>
</dbReference>
<dbReference type="GO" id="GO:0005634">
    <property type="term" value="C:nucleus"/>
    <property type="evidence" value="ECO:0007669"/>
    <property type="project" value="TreeGrafter"/>
</dbReference>
<dbReference type="SUPFAM" id="SSF143503">
    <property type="entry name" value="PUG domain-like"/>
    <property type="match status" value="1"/>
</dbReference>
<dbReference type="InterPro" id="IPR002931">
    <property type="entry name" value="Transglutaminase-like"/>
</dbReference>
<dbReference type="SMART" id="SM00460">
    <property type="entry name" value="TGc"/>
    <property type="match status" value="1"/>
</dbReference>
<organism evidence="6 7">
    <name type="scientific">Phytophthora sojae (strain P6497)</name>
    <name type="common">Soybean stem and root rot agent</name>
    <name type="synonym">Phytophthora megasperma f. sp. glycines</name>
    <dbReference type="NCBI Taxonomy" id="1094619"/>
    <lineage>
        <taxon>Eukaryota</taxon>
        <taxon>Sar</taxon>
        <taxon>Stramenopiles</taxon>
        <taxon>Oomycota</taxon>
        <taxon>Peronosporomycetes</taxon>
        <taxon>Peronosporales</taxon>
        <taxon>Peronosporaceae</taxon>
        <taxon>Phytophthora</taxon>
    </lineage>
</organism>
<dbReference type="SMART" id="SM00338">
    <property type="entry name" value="BRLZ"/>
    <property type="match status" value="2"/>
</dbReference>
<dbReference type="Proteomes" id="UP000002640">
    <property type="component" value="Unassembled WGS sequence"/>
</dbReference>
<evidence type="ECO:0000256" key="3">
    <source>
        <dbReference type="ARBA" id="ARBA00022833"/>
    </source>
</evidence>
<feature type="region of interest" description="Disordered" evidence="4">
    <location>
        <begin position="1352"/>
        <end position="1376"/>
    </location>
</feature>
<dbReference type="Gene3D" id="1.20.5.170">
    <property type="match status" value="2"/>
</dbReference>
<dbReference type="InterPro" id="IPR036404">
    <property type="entry name" value="Jacalin-like_lectin_dom_sf"/>
</dbReference>
<dbReference type="InterPro" id="IPR046347">
    <property type="entry name" value="bZIP_sf"/>
</dbReference>
<dbReference type="Gene3D" id="2.100.10.30">
    <property type="entry name" value="Jacalin-like lectin domain"/>
    <property type="match status" value="1"/>
</dbReference>
<dbReference type="PANTHER" id="PTHR12143">
    <property type="entry name" value="PEPTIDE N-GLYCANASE PNGASE -RELATED"/>
    <property type="match status" value="1"/>
</dbReference>
<keyword evidence="2" id="KW-0479">Metal-binding</keyword>
<dbReference type="InParanoid" id="G4YLJ1"/>
<name>G4YLJ1_PHYSP</name>
<dbReference type="InterPro" id="IPR023341">
    <property type="entry name" value="MABP"/>
</dbReference>
<dbReference type="PANTHER" id="PTHR12143:SF19">
    <property type="entry name" value="PEPTIDE-N(4)-(N-ACETYL-BETA-GLUCOSAMINYL)ASPARAGINE AMIDASE"/>
    <property type="match status" value="1"/>
</dbReference>
<dbReference type="GeneID" id="20662896"/>
<feature type="compositionally biased region" description="Basic and acidic residues" evidence="4">
    <location>
        <begin position="677"/>
        <end position="690"/>
    </location>
</feature>
<dbReference type="KEGG" id="psoj:PHYSODRAFT_553393"/>
<dbReference type="STRING" id="1094619.G4YLJ1"/>
<evidence type="ECO:0000256" key="2">
    <source>
        <dbReference type="ARBA" id="ARBA00022723"/>
    </source>
</evidence>
<dbReference type="SMART" id="SM00580">
    <property type="entry name" value="PUG"/>
    <property type="match status" value="1"/>
</dbReference>
<dbReference type="SUPFAM" id="SSF51101">
    <property type="entry name" value="Mannose-binding lectins"/>
    <property type="match status" value="1"/>
</dbReference>
<evidence type="ECO:0000256" key="1">
    <source>
        <dbReference type="ARBA" id="ARBA00009390"/>
    </source>
</evidence>
<protein>
    <recommendedName>
        <fullName evidence="5">MABP domain-containing protein</fullName>
    </recommendedName>
</protein>
<dbReference type="Pfam" id="PF09409">
    <property type="entry name" value="PUB"/>
    <property type="match status" value="1"/>
</dbReference>
<dbReference type="SUPFAM" id="SSF57959">
    <property type="entry name" value="Leucine zipper domain"/>
    <property type="match status" value="2"/>
</dbReference>
<dbReference type="GO" id="GO:0000224">
    <property type="term" value="F:peptide-N4-(N-acetyl-beta-glucosaminyl)asparagine amidase activity"/>
    <property type="evidence" value="ECO:0007669"/>
    <property type="project" value="TreeGrafter"/>
</dbReference>
<dbReference type="PROSITE" id="PS00036">
    <property type="entry name" value="BZIP_BASIC"/>
    <property type="match status" value="2"/>
</dbReference>
<evidence type="ECO:0000313" key="7">
    <source>
        <dbReference type="Proteomes" id="UP000002640"/>
    </source>
</evidence>
<accession>G4YLJ1</accession>
<dbReference type="Pfam" id="PF01841">
    <property type="entry name" value="Transglut_core"/>
    <property type="match status" value="1"/>
</dbReference>
<dbReference type="Gene3D" id="2.100.10.50">
    <property type="match status" value="2"/>
</dbReference>
<dbReference type="GO" id="GO:0046872">
    <property type="term" value="F:metal ion binding"/>
    <property type="evidence" value="ECO:0007669"/>
    <property type="project" value="UniProtKB-KW"/>
</dbReference>
<dbReference type="CDD" id="cd14686">
    <property type="entry name" value="bZIP"/>
    <property type="match status" value="2"/>
</dbReference>
<keyword evidence="3" id="KW-0862">Zinc</keyword>
<dbReference type="EMBL" id="JH159151">
    <property type="protein sequence ID" value="EGZ30365.1"/>
    <property type="molecule type" value="Genomic_DNA"/>
</dbReference>
<comment type="similarity">
    <text evidence="1">Belongs to the transglutaminase-like superfamily. PNGase family.</text>
</comment>
<dbReference type="SUPFAM" id="SSF54001">
    <property type="entry name" value="Cysteine proteinases"/>
    <property type="match status" value="1"/>
</dbReference>
<dbReference type="CDD" id="cd09212">
    <property type="entry name" value="PUB"/>
    <property type="match status" value="1"/>
</dbReference>
<evidence type="ECO:0000259" key="5">
    <source>
        <dbReference type="PROSITE" id="PS51498"/>
    </source>
</evidence>
<dbReference type="OMA" id="FEMDIAP"/>
<dbReference type="GO" id="GO:0003700">
    <property type="term" value="F:DNA-binding transcription factor activity"/>
    <property type="evidence" value="ECO:0007669"/>
    <property type="project" value="InterPro"/>
</dbReference>
<dbReference type="Gene3D" id="2.20.25.10">
    <property type="match status" value="1"/>
</dbReference>
<dbReference type="GO" id="GO:0005829">
    <property type="term" value="C:cytosol"/>
    <property type="evidence" value="ECO:0007669"/>
    <property type="project" value="TreeGrafter"/>
</dbReference>
<dbReference type="PROSITE" id="PS51498">
    <property type="entry name" value="MABP"/>
    <property type="match status" value="1"/>
</dbReference>